<accession>A0A4Y5KX30</accession>
<sequence length="155" mass="17126">MKREFATATLDKLLSGFQGNDSGNAPVLLMLGGFKFSLNTAVFQEIQQSNEFRWQAQERVGQLAALQYTGPGQATMTLPGVLNHEFRGKGNQMSELRRLAAQGKPQRLLTGRGGNLGLWVIDKIEATSKHFTPDGDIRQQTFTLSLRKHSHGTNV</sequence>
<dbReference type="InterPro" id="IPR009734">
    <property type="entry name" value="Myoviridae_GpU"/>
</dbReference>
<proteinExistence type="predicted"/>
<dbReference type="Pfam" id="PF06995">
    <property type="entry name" value="Phage_P2_GpU"/>
    <property type="match status" value="1"/>
</dbReference>
<gene>
    <name evidence="1" type="primary">srf21</name>
</gene>
<dbReference type="AlphaFoldDB" id="A0A4Y5KX30"/>
<name>A0A4Y5KX30_STEMA</name>
<evidence type="ECO:0000313" key="1">
    <source>
        <dbReference type="EMBL" id="QCI62423.1"/>
    </source>
</evidence>
<protein>
    <submittedName>
        <fullName evidence="1">Tail formation protein</fullName>
    </submittedName>
</protein>
<dbReference type="EMBL" id="MH703584">
    <property type="protein sequence ID" value="QCI62423.1"/>
    <property type="molecule type" value="Genomic_DNA"/>
</dbReference>
<organism evidence="1">
    <name type="scientific">Stenotrophomonas maltophilia</name>
    <name type="common">Pseudomonas maltophilia</name>
    <name type="synonym">Xanthomonas maltophilia</name>
    <dbReference type="NCBI Taxonomy" id="40324"/>
    <lineage>
        <taxon>Bacteria</taxon>
        <taxon>Pseudomonadati</taxon>
        <taxon>Pseudomonadota</taxon>
        <taxon>Gammaproteobacteria</taxon>
        <taxon>Lysobacterales</taxon>
        <taxon>Lysobacteraceae</taxon>
        <taxon>Stenotrophomonas</taxon>
        <taxon>Stenotrophomonas maltophilia group</taxon>
    </lineage>
</organism>
<reference evidence="1" key="1">
    <citation type="journal article" date="2019" name="J. Appl. Microbiol.">
        <title>Characterization of maltocin S16, a phage tail-like bacteriocin with antibacterial activity against Stenotrophomonas maltophilia and Escherichia coli.</title>
        <authorList>
            <person name="Chen J."/>
            <person name="Zhu Y."/>
            <person name="Yin M."/>
            <person name="Xu Y."/>
            <person name="Liang X."/>
            <person name="Huang Y.P."/>
        </authorList>
    </citation>
    <scope>NUCLEOTIDE SEQUENCE</scope>
    <source>
        <strain evidence="1">S16</strain>
    </source>
</reference>